<protein>
    <submittedName>
        <fullName evidence="1">Uncharacterized protein</fullName>
    </submittedName>
</protein>
<comment type="caution">
    <text evidence="1">The sequence shown here is derived from an EMBL/GenBank/DDBJ whole genome shotgun (WGS) entry which is preliminary data.</text>
</comment>
<sequence>MKTVPTCIKLHEYRLQRALVLSFCSQRSAVQTATPPNLPLLEKVLLIPAEKTQVNDDEETSKCKKH</sequence>
<evidence type="ECO:0000313" key="1">
    <source>
        <dbReference type="EMBL" id="KAK6321549.1"/>
    </source>
</evidence>
<reference evidence="1 2" key="1">
    <citation type="submission" date="2021-04" db="EMBL/GenBank/DDBJ databases">
        <authorList>
            <person name="De Guttry C."/>
            <person name="Zahm M."/>
            <person name="Klopp C."/>
            <person name="Cabau C."/>
            <person name="Louis A."/>
            <person name="Berthelot C."/>
            <person name="Parey E."/>
            <person name="Roest Crollius H."/>
            <person name="Montfort J."/>
            <person name="Robinson-Rechavi M."/>
            <person name="Bucao C."/>
            <person name="Bouchez O."/>
            <person name="Gislard M."/>
            <person name="Lluch J."/>
            <person name="Milhes M."/>
            <person name="Lampietro C."/>
            <person name="Lopez Roques C."/>
            <person name="Donnadieu C."/>
            <person name="Braasch I."/>
            <person name="Desvignes T."/>
            <person name="Postlethwait J."/>
            <person name="Bobe J."/>
            <person name="Wedekind C."/>
            <person name="Guiguen Y."/>
        </authorList>
    </citation>
    <scope>NUCLEOTIDE SEQUENCE [LARGE SCALE GENOMIC DNA]</scope>
    <source>
        <strain evidence="1">Cs_M1</strain>
        <tissue evidence="1">Blood</tissue>
    </source>
</reference>
<dbReference type="EMBL" id="JAGTTL010000006">
    <property type="protein sequence ID" value="KAK6321549.1"/>
    <property type="molecule type" value="Genomic_DNA"/>
</dbReference>
<dbReference type="Proteomes" id="UP001356427">
    <property type="component" value="Unassembled WGS sequence"/>
</dbReference>
<proteinExistence type="predicted"/>
<dbReference type="AlphaFoldDB" id="A0AAN8M3Z4"/>
<keyword evidence="2" id="KW-1185">Reference proteome</keyword>
<name>A0AAN8M3Z4_9TELE</name>
<accession>A0AAN8M3Z4</accession>
<organism evidence="1 2">
    <name type="scientific">Coregonus suidteri</name>
    <dbReference type="NCBI Taxonomy" id="861788"/>
    <lineage>
        <taxon>Eukaryota</taxon>
        <taxon>Metazoa</taxon>
        <taxon>Chordata</taxon>
        <taxon>Craniata</taxon>
        <taxon>Vertebrata</taxon>
        <taxon>Euteleostomi</taxon>
        <taxon>Actinopterygii</taxon>
        <taxon>Neopterygii</taxon>
        <taxon>Teleostei</taxon>
        <taxon>Protacanthopterygii</taxon>
        <taxon>Salmoniformes</taxon>
        <taxon>Salmonidae</taxon>
        <taxon>Coregoninae</taxon>
        <taxon>Coregonus</taxon>
    </lineage>
</organism>
<evidence type="ECO:0000313" key="2">
    <source>
        <dbReference type="Proteomes" id="UP001356427"/>
    </source>
</evidence>
<gene>
    <name evidence="1" type="ORF">J4Q44_G00085250</name>
</gene>